<sequence length="152" mass="17588">MAIHAQQSISGFIASEPQLTTTSKGDPRLYLRFGQEHFRREEDGTFTQMETTYHHLVMFGRSAERLSSRFSKGDNFLAEGYVRPVNYEREGQAVESEEFVAKRMGHDAVRTRYDVDRSPRTFAARETVQREQERAFDPRLRRPTTSAPVLGR</sequence>
<dbReference type="GO" id="GO:0003697">
    <property type="term" value="F:single-stranded DNA binding"/>
    <property type="evidence" value="ECO:0007669"/>
    <property type="project" value="InterPro"/>
</dbReference>
<accession>A0A344URT7</accession>
<feature type="region of interest" description="Disordered" evidence="3">
    <location>
        <begin position="120"/>
        <end position="152"/>
    </location>
</feature>
<evidence type="ECO:0000313" key="5">
    <source>
        <dbReference type="Proteomes" id="UP000251995"/>
    </source>
</evidence>
<reference evidence="4 5" key="1">
    <citation type="submission" date="2017-12" db="EMBL/GenBank/DDBJ databases">
        <title>The whole genome sequence of the Acidipropionibacterium virtanenii sp. nov. type strain JS278.</title>
        <authorList>
            <person name="Laine P."/>
            <person name="Deptula P."/>
            <person name="Varmanen P."/>
            <person name="Auvinen P."/>
        </authorList>
    </citation>
    <scope>NUCLEOTIDE SEQUENCE [LARGE SCALE GENOMIC DNA]</scope>
    <source>
        <strain evidence="4 5">JS278</strain>
    </source>
</reference>
<evidence type="ECO:0000256" key="3">
    <source>
        <dbReference type="SAM" id="MobiDB-lite"/>
    </source>
</evidence>
<dbReference type="InterPro" id="IPR000424">
    <property type="entry name" value="Primosome_PriB/ssb"/>
</dbReference>
<dbReference type="CDD" id="cd04496">
    <property type="entry name" value="SSB_OBF"/>
    <property type="match status" value="1"/>
</dbReference>
<dbReference type="SUPFAM" id="SSF50249">
    <property type="entry name" value="Nucleic acid-binding proteins"/>
    <property type="match status" value="1"/>
</dbReference>
<feature type="compositionally biased region" description="Polar residues" evidence="3">
    <location>
        <begin position="143"/>
        <end position="152"/>
    </location>
</feature>
<proteinExistence type="predicted"/>
<gene>
    <name evidence="4" type="ORF">JS278_00798</name>
</gene>
<dbReference type="OrthoDB" id="4773434at2"/>
<dbReference type="EMBL" id="CP025198">
    <property type="protein sequence ID" value="AXE37985.1"/>
    <property type="molecule type" value="Genomic_DNA"/>
</dbReference>
<dbReference type="InterPro" id="IPR012340">
    <property type="entry name" value="NA-bd_OB-fold"/>
</dbReference>
<dbReference type="RefSeq" id="WP_114044066.1">
    <property type="nucleotide sequence ID" value="NZ_CP025198.1"/>
</dbReference>
<protein>
    <submittedName>
        <fullName evidence="4">Single-stranded DNA-binding protein</fullName>
    </submittedName>
</protein>
<dbReference type="Gene3D" id="2.40.50.140">
    <property type="entry name" value="Nucleic acid-binding proteins"/>
    <property type="match status" value="1"/>
</dbReference>
<evidence type="ECO:0000313" key="4">
    <source>
        <dbReference type="EMBL" id="AXE37985.1"/>
    </source>
</evidence>
<organism evidence="4 5">
    <name type="scientific">Acidipropionibacterium virtanenii</name>
    <dbReference type="NCBI Taxonomy" id="2057246"/>
    <lineage>
        <taxon>Bacteria</taxon>
        <taxon>Bacillati</taxon>
        <taxon>Actinomycetota</taxon>
        <taxon>Actinomycetes</taxon>
        <taxon>Propionibacteriales</taxon>
        <taxon>Propionibacteriaceae</taxon>
        <taxon>Acidipropionibacterium</taxon>
    </lineage>
</organism>
<evidence type="ECO:0000256" key="1">
    <source>
        <dbReference type="ARBA" id="ARBA00023125"/>
    </source>
</evidence>
<keyword evidence="5" id="KW-1185">Reference proteome</keyword>
<keyword evidence="1 2" id="KW-0238">DNA-binding</keyword>
<dbReference type="PROSITE" id="PS50935">
    <property type="entry name" value="SSB"/>
    <property type="match status" value="1"/>
</dbReference>
<dbReference type="KEGG" id="acij:JS278_00798"/>
<feature type="compositionally biased region" description="Basic and acidic residues" evidence="3">
    <location>
        <begin position="127"/>
        <end position="140"/>
    </location>
</feature>
<evidence type="ECO:0000256" key="2">
    <source>
        <dbReference type="PROSITE-ProRule" id="PRU00252"/>
    </source>
</evidence>
<dbReference type="AlphaFoldDB" id="A0A344URT7"/>
<dbReference type="Pfam" id="PF00436">
    <property type="entry name" value="SSB"/>
    <property type="match status" value="1"/>
</dbReference>
<name>A0A344URT7_9ACTN</name>
<dbReference type="Proteomes" id="UP000251995">
    <property type="component" value="Chromosome"/>
</dbReference>